<proteinExistence type="predicted"/>
<dbReference type="KEGG" id="vg:14295769"/>
<dbReference type="Proteomes" id="UP000007005">
    <property type="component" value="Segment"/>
</dbReference>
<keyword evidence="2" id="KW-1185">Reference proteome</keyword>
<accession>K4I6M4</accession>
<dbReference type="EMBL" id="JX181829">
    <property type="protein sequence ID" value="AFU64365.1"/>
    <property type="molecule type" value="Genomic_DNA"/>
</dbReference>
<organism evidence="1 2">
    <name type="scientific">Salmonella phage SKML-39</name>
    <dbReference type="NCBI Taxonomy" id="1204528"/>
    <lineage>
        <taxon>Viruses</taxon>
        <taxon>Duplodnaviria</taxon>
        <taxon>Heunggongvirae</taxon>
        <taxon>Uroviricota</taxon>
        <taxon>Caudoviricetes</taxon>
        <taxon>Pantevenvirales</taxon>
        <taxon>Ackermannviridae</taxon>
        <taxon>Aglimvirinae</taxon>
        <taxon>Agtrevirus</taxon>
        <taxon>Agtrevirus SKML39</taxon>
    </lineage>
</organism>
<protein>
    <submittedName>
        <fullName evidence="1">Uncharacterized protein</fullName>
    </submittedName>
</protein>
<evidence type="ECO:0000313" key="1">
    <source>
        <dbReference type="EMBL" id="AFU64365.1"/>
    </source>
</evidence>
<name>K4I6M4_9CAUD</name>
<dbReference type="GeneID" id="14295769"/>
<dbReference type="RefSeq" id="YP_007236117.1">
    <property type="nucleotide sequence ID" value="NC_019910.1"/>
</dbReference>
<reference evidence="1 2" key="1">
    <citation type="submission" date="2012-06" db="EMBL/GenBank/DDBJ databases">
        <title>Bacteriophages quickly and effectively reduce contamination of various foods with Salmonella.</title>
        <authorList>
            <person name="Woolston J."/>
            <person name="Parks A.R."/>
            <person name="Hanna L.F."/>
            <person name="Charbonneau D."/>
            <person name="Sulakvelidze A."/>
        </authorList>
    </citation>
    <scope>NUCLEOTIDE SEQUENCE [LARGE SCALE GENOMIC DNA]</scope>
    <source>
        <strain evidence="1">SKML-39</strain>
    </source>
</reference>
<sequence>MRTFSKFLAERALSEGPLKGDLQKVKDSVIEWLEDQDVRLGKGDVQNGVFGDFFRITIDQEFEYTYNGKEIKVFDVKKDKQVATKPAGSREAQSEFAKLVKKYSKV</sequence>
<evidence type="ECO:0000313" key="2">
    <source>
        <dbReference type="Proteomes" id="UP000007005"/>
    </source>
</evidence>